<feature type="transmembrane region" description="Helical" evidence="6">
    <location>
        <begin position="412"/>
        <end position="431"/>
    </location>
</feature>
<evidence type="ECO:0000256" key="1">
    <source>
        <dbReference type="ARBA" id="ARBA00022741"/>
    </source>
</evidence>
<keyword evidence="6" id="KW-0472">Membrane</keyword>
<name>A0ABP6V4N0_9ACTN</name>
<feature type="compositionally biased region" description="Gly residues" evidence="5">
    <location>
        <begin position="92"/>
        <end position="112"/>
    </location>
</feature>
<dbReference type="InterPro" id="IPR003593">
    <property type="entry name" value="AAA+_ATPase"/>
</dbReference>
<dbReference type="InterPro" id="IPR027417">
    <property type="entry name" value="P-loop_NTPase"/>
</dbReference>
<feature type="compositionally biased region" description="Basic and acidic residues" evidence="5">
    <location>
        <begin position="1170"/>
        <end position="1213"/>
    </location>
</feature>
<evidence type="ECO:0000313" key="8">
    <source>
        <dbReference type="EMBL" id="GAA3526926.1"/>
    </source>
</evidence>
<dbReference type="Proteomes" id="UP001500630">
    <property type="component" value="Unassembled WGS sequence"/>
</dbReference>
<feature type="domain" description="FtsK" evidence="7">
    <location>
        <begin position="830"/>
        <end position="1014"/>
    </location>
</feature>
<proteinExistence type="predicted"/>
<dbReference type="CDD" id="cd00060">
    <property type="entry name" value="FHA"/>
    <property type="match status" value="1"/>
</dbReference>
<dbReference type="EMBL" id="BAABDQ010000001">
    <property type="protein sequence ID" value="GAA3526926.1"/>
    <property type="molecule type" value="Genomic_DNA"/>
</dbReference>
<feature type="compositionally biased region" description="Basic and acidic residues" evidence="5">
    <location>
        <begin position="116"/>
        <end position="158"/>
    </location>
</feature>
<organism evidence="8 9">
    <name type="scientific">Nonomuraea rosea</name>
    <dbReference type="NCBI Taxonomy" id="638574"/>
    <lineage>
        <taxon>Bacteria</taxon>
        <taxon>Bacillati</taxon>
        <taxon>Actinomycetota</taxon>
        <taxon>Actinomycetes</taxon>
        <taxon>Streptosporangiales</taxon>
        <taxon>Streptosporangiaceae</taxon>
        <taxon>Nonomuraea</taxon>
    </lineage>
</organism>
<dbReference type="PANTHER" id="PTHR22683:SF1">
    <property type="entry name" value="TYPE VII SECRETION SYSTEM PROTEIN ESSC"/>
    <property type="match status" value="1"/>
</dbReference>
<keyword evidence="1 3" id="KW-0547">Nucleotide-binding</keyword>
<feature type="binding site" evidence="3">
    <location>
        <begin position="1404"/>
        <end position="1411"/>
    </location>
    <ligand>
        <name>ATP</name>
        <dbReference type="ChEBI" id="CHEBI:30616"/>
    </ligand>
</feature>
<dbReference type="Gene3D" id="2.60.200.20">
    <property type="match status" value="1"/>
</dbReference>
<keyword evidence="9" id="KW-1185">Reference proteome</keyword>
<accession>A0ABP6V4N0</accession>
<feature type="compositionally biased region" description="Basic and acidic residues" evidence="5">
    <location>
        <begin position="73"/>
        <end position="89"/>
    </location>
</feature>
<dbReference type="CDD" id="cd01127">
    <property type="entry name" value="TrwB_TraG_TraD_VirD4"/>
    <property type="match status" value="1"/>
</dbReference>
<feature type="compositionally biased region" description="Basic and acidic residues" evidence="5">
    <location>
        <begin position="1234"/>
        <end position="1253"/>
    </location>
</feature>
<evidence type="ECO:0000256" key="2">
    <source>
        <dbReference type="ARBA" id="ARBA00022840"/>
    </source>
</evidence>
<evidence type="ECO:0000256" key="4">
    <source>
        <dbReference type="SAM" id="Coils"/>
    </source>
</evidence>
<evidence type="ECO:0000259" key="7">
    <source>
        <dbReference type="PROSITE" id="PS50901"/>
    </source>
</evidence>
<dbReference type="Pfam" id="PF01580">
    <property type="entry name" value="FtsK_SpoIIIE"/>
    <property type="match status" value="2"/>
</dbReference>
<evidence type="ECO:0000256" key="3">
    <source>
        <dbReference type="PROSITE-ProRule" id="PRU00289"/>
    </source>
</evidence>
<dbReference type="SUPFAM" id="SSF52540">
    <property type="entry name" value="P-loop containing nucleoside triphosphate hydrolases"/>
    <property type="match status" value="2"/>
</dbReference>
<evidence type="ECO:0000313" key="9">
    <source>
        <dbReference type="Proteomes" id="UP001500630"/>
    </source>
</evidence>
<dbReference type="RefSeq" id="WP_345557627.1">
    <property type="nucleotide sequence ID" value="NZ_BAABDQ010000001.1"/>
</dbReference>
<keyword evidence="2 3" id="KW-0067">ATP-binding</keyword>
<dbReference type="Gene3D" id="3.40.50.300">
    <property type="entry name" value="P-loop containing nucleotide triphosphate hydrolases"/>
    <property type="match status" value="4"/>
</dbReference>
<feature type="coiled-coil region" evidence="4">
    <location>
        <begin position="461"/>
        <end position="488"/>
    </location>
</feature>
<gene>
    <name evidence="8" type="ORF">GCM10022419_002070</name>
</gene>
<feature type="domain" description="FtsK" evidence="7">
    <location>
        <begin position="1387"/>
        <end position="1574"/>
    </location>
</feature>
<evidence type="ECO:0000256" key="6">
    <source>
        <dbReference type="SAM" id="Phobius"/>
    </source>
</evidence>
<keyword evidence="6" id="KW-1133">Transmembrane helix</keyword>
<dbReference type="InterPro" id="IPR002543">
    <property type="entry name" value="FtsK_dom"/>
</dbReference>
<dbReference type="InterPro" id="IPR050206">
    <property type="entry name" value="FtsK/SpoIIIE/SftA"/>
</dbReference>
<dbReference type="PANTHER" id="PTHR22683">
    <property type="entry name" value="SPORULATION PROTEIN RELATED"/>
    <property type="match status" value="1"/>
</dbReference>
<comment type="caution">
    <text evidence="8">The sequence shown here is derived from an EMBL/GenBank/DDBJ whole genome shotgun (WGS) entry which is preliminary data.</text>
</comment>
<feature type="region of interest" description="Disordered" evidence="5">
    <location>
        <begin position="1631"/>
        <end position="1677"/>
    </location>
</feature>
<feature type="compositionally biased region" description="Low complexity" evidence="5">
    <location>
        <begin position="1345"/>
        <end position="1357"/>
    </location>
</feature>
<keyword evidence="6" id="KW-0812">Transmembrane</keyword>
<dbReference type="PROSITE" id="PS50901">
    <property type="entry name" value="FTSK"/>
    <property type="match status" value="2"/>
</dbReference>
<keyword evidence="4" id="KW-0175">Coiled coil</keyword>
<evidence type="ECO:0000256" key="5">
    <source>
        <dbReference type="SAM" id="MobiDB-lite"/>
    </source>
</evidence>
<reference evidence="9" key="1">
    <citation type="journal article" date="2019" name="Int. J. Syst. Evol. Microbiol.">
        <title>The Global Catalogue of Microorganisms (GCM) 10K type strain sequencing project: providing services to taxonomists for standard genome sequencing and annotation.</title>
        <authorList>
            <consortium name="The Broad Institute Genomics Platform"/>
            <consortium name="The Broad Institute Genome Sequencing Center for Infectious Disease"/>
            <person name="Wu L."/>
            <person name="Ma J."/>
        </authorList>
    </citation>
    <scope>NUCLEOTIDE SEQUENCE [LARGE SCALE GENOMIC DNA]</scope>
    <source>
        <strain evidence="9">JCM 17326</strain>
    </source>
</reference>
<sequence>MRIMLTVLGGQSGRDVVIDGDDGATVAAVSEALSDRGPLAKVVRLPRARAPYGLSADGAPLEEQPAPRVPRPRRPELTGRGNDPADRHGGGRHGGGSGGVPHDGVPGDGSWGGLRDASRDGSRDTPRDGFRDGSRDTPRDGFRDGSRDASQDGFRDASWDGSRGGFGEAPRGGSRGRHGGGLSAGTDPGEFGDVLWRNGRPLDPRARAATVLRDGDIVTLDPRLARATLIEEPGGVAEVRVVGGPAAGAVHRLGLGVHVIGSDPTCAVAADDPALAPEAATVRVTPDAITVERTWQQPGEAPRIKLKGRWAEEVAELTARVAEREAAEFAAGYEEIPELDAQPLTEPVEWPDGAVLTCGASVFVLTSIEPRDAHLAPRNEGGVAYNRPPRLRRPELERKFVKPKEPGRNEGLRLQLLAAFLPAVLGVTLAFALNQWYYLLVALMTPVIMIGQWWSDRRHGKKQHKKAIKEFKEQVEAYDEAVERARVADQAARRADAPDPAQVLLTATGPRRRLWERRIHDTDALRLRVGLADLPANLELSEEQGGPIDPPICRSVPVALAMRRLGVAGVTGPRTPATSLASWLIAQAATLHSPRDLAIVVVSAHADGERRWGWMRWLPHCAPRAGEDCVALVGTDPESAARRVSELAALIDERQNTAIPELGKIPTGWDDLGGPEKPTFSSYDVRPYDVLVILDGAQVLRGLPNMPQVLRQGPRSGVFTLAIDDDQRLLPEECQTVAACGDDGLVRLLGGGLDVIGPVLADLVSPTWCDRLARALAPIRDVSRDDPGGNLPGAVRLLDLMGMPSPAGQALAAKWQDRGSTRALIGVGPDGPFSVDLKLDGPHGLIAGTTGAGKSELLQTLICSLAVANRPDQLTFVLIDYKGGAAFKECVRLPHTVGMVSDLDGHLTQRALDSLAAEIRRRERLLLAAGAKDIDDYTGTGMPRLVLIIDEFAALVAELPDFVAGLVDIARRGRSLGIHLILATQRPAGVVTADIQANTSLRIALRVTEPAESSDVIDLPDAAHISKSTPGRCYVRSGVGAATAVQTARVGGRSPAASPDPFGGAQARVRVLNVEWWTLGKALPPPPEPAEDSSITDLTLVADALIEATRLAGVPSQPSPWLDPLPTHFVLDLPALTSSQDPPAGDPAHLLPGDPAQHSPGDPVRLSGDPGRRSPGDLTHPSDDPERRSPGDLTHRSDDPGRRSPGDLAHHSGDPAQRLPGDLARRLSGGSVHHPSDDSAYRQPRDPAHRPLDGSHGAPASDPRPASLKGSGQPSLGAPGHGDRSSPGTPDHGDRSSPGSPRHGDRSLPGAPRHGDRSLPGAPNHGDRSLPGTPNHVAGQADGIHPASAAPSHPFPAGRDPASESEAFVEVAPLPFGVTDRPWAQDRRPLALDLPHGGHLLIAGAARSGRSTALRTIAGSIAALASPEDVHVHAVDCGSGALLPLVAMPHCGAVVTRDQLDRVERLLTRLRGEVGRRQQLLAEAGHASLAEYRQAGHRLPWMVLLLDRWEGFVAAFESYDYGRLIEALMQLLREGPAVGLRAVVTSDRSGLLGQVSTVFDDRLLLRLSDPSDYGLAGFPLKGLPASVPPGRALSIGEHGIVEHHIALLSADPAGPAQVAALQALARTATAPPGRYGRDSELAAQGMSGGGDGLGERRGASPAHGRAPAAGTGGWHWAGEPPLRVDALPMRITASQTLALDPAFSPPSPLWGLIGAGGDALAPLGLDLLAFGPGAVIAGPSRSGRSSALMTAAYSLIAQGTPVIAVAPRRSPLRELAGAVAVLDGNATDLPELVADLQQYVVLVDDAELINPDAPLGTALEEVLRSGRDGDHGLLIAGTTGDLAVAYRGFAAETRKSRTGLLLAVQSQADGDIFTIRLPRGTVGGPPGRGFLVTTGNLTPIQTAFPDNG</sequence>
<protein>
    <recommendedName>
        <fullName evidence="7">FtsK domain-containing protein</fullName>
    </recommendedName>
</protein>
<feature type="region of interest" description="Disordered" evidence="5">
    <location>
        <begin position="1135"/>
        <end position="1364"/>
    </location>
</feature>
<feature type="binding site" evidence="3">
    <location>
        <begin position="848"/>
        <end position="855"/>
    </location>
    <ligand>
        <name>ATP</name>
        <dbReference type="ChEBI" id="CHEBI:30616"/>
    </ligand>
</feature>
<feature type="transmembrane region" description="Helical" evidence="6">
    <location>
        <begin position="437"/>
        <end position="455"/>
    </location>
</feature>
<feature type="region of interest" description="Disordered" evidence="5">
    <location>
        <begin position="52"/>
        <end position="193"/>
    </location>
</feature>
<dbReference type="SMART" id="SM00382">
    <property type="entry name" value="AAA"/>
    <property type="match status" value="3"/>
</dbReference>